<dbReference type="AlphaFoldDB" id="A0A8B6D499"/>
<comment type="caution">
    <text evidence="2">The sequence shown here is derived from an EMBL/GenBank/DDBJ whole genome shotgun (WGS) entry which is preliminary data.</text>
</comment>
<evidence type="ECO:0000256" key="1">
    <source>
        <dbReference type="SAM" id="Coils"/>
    </source>
</evidence>
<keyword evidence="1" id="KW-0175">Coiled coil</keyword>
<keyword evidence="3" id="KW-1185">Reference proteome</keyword>
<organism evidence="2 3">
    <name type="scientific">Mytilus galloprovincialis</name>
    <name type="common">Mediterranean mussel</name>
    <dbReference type="NCBI Taxonomy" id="29158"/>
    <lineage>
        <taxon>Eukaryota</taxon>
        <taxon>Metazoa</taxon>
        <taxon>Spiralia</taxon>
        <taxon>Lophotrochozoa</taxon>
        <taxon>Mollusca</taxon>
        <taxon>Bivalvia</taxon>
        <taxon>Autobranchia</taxon>
        <taxon>Pteriomorphia</taxon>
        <taxon>Mytilida</taxon>
        <taxon>Mytiloidea</taxon>
        <taxon>Mytilidae</taxon>
        <taxon>Mytilinae</taxon>
        <taxon>Mytilus</taxon>
    </lineage>
</organism>
<dbReference type="OrthoDB" id="6099215at2759"/>
<accession>A0A8B6D499</accession>
<protein>
    <submittedName>
        <fullName evidence="2">Uncharacterized protein</fullName>
    </submittedName>
</protein>
<evidence type="ECO:0000313" key="2">
    <source>
        <dbReference type="EMBL" id="VDI13508.1"/>
    </source>
</evidence>
<proteinExistence type="predicted"/>
<dbReference type="Proteomes" id="UP000596742">
    <property type="component" value="Unassembled WGS sequence"/>
</dbReference>
<reference evidence="2" key="1">
    <citation type="submission" date="2018-11" db="EMBL/GenBank/DDBJ databases">
        <authorList>
            <person name="Alioto T."/>
            <person name="Alioto T."/>
        </authorList>
    </citation>
    <scope>NUCLEOTIDE SEQUENCE</scope>
</reference>
<sequence length="593" mass="69408">MDDIKCAILKELYGKILADLDPIFILPCLYEILPTKVCNKFKQIQTRTDRVHLFMKMAFNCMTLEEIFQAFSYQGAFVFLTEEILKKLKEKIQNDKVYYAIRIGLFTEHRKDLVEFRHRLKMFSLTGDQKSFDKEVNQVVSLWKNDNYRRSLPVTGRQKLADRYFFVRDAQCENIRLRYEETLKNTDVLREIEEIAKFSTNPILIDMMYLARKASAMIMTDPDSHENAYRDYLEIAEQHTELVPACRETGLVFYIKYNFICLRYEKCLDKKLKQELFNIAGKAVDHFTREYEQVANDFQNIFKIKLAHLQLGIGVLGNTIENEIITEEDINDATKRLSKLNEKILSTRWKWGYYIAKSKILWLRRNLNDALKYAEIAYSHAVKGKFKKEVKGTEDFLNAVRSEMCGSSNMPTITHSTDRKEMNSQNFSQPYPTEVVDVLHGPNIRDTEPLSKLPQQQSQPLNNFQLILDAINQIDRKLSKLDMLDEISARISVLETQIDNINKPDMLDYLSAKMSALESQVNKISKLDMLNSLSDRMTAIKSQVDNITREMTSFKQEFNEKFERFACVERRLASLENEIEKLVVENKELKQTI</sequence>
<dbReference type="EMBL" id="UYJE01002781">
    <property type="protein sequence ID" value="VDI13508.1"/>
    <property type="molecule type" value="Genomic_DNA"/>
</dbReference>
<gene>
    <name evidence="2" type="ORF">MGAL_10B089895</name>
</gene>
<feature type="coiled-coil region" evidence="1">
    <location>
        <begin position="530"/>
        <end position="592"/>
    </location>
</feature>
<name>A0A8B6D499_MYTGA</name>
<evidence type="ECO:0000313" key="3">
    <source>
        <dbReference type="Proteomes" id="UP000596742"/>
    </source>
</evidence>
<dbReference type="Gene3D" id="1.10.287.1490">
    <property type="match status" value="1"/>
</dbReference>